<dbReference type="OrthoDB" id="510274at2759"/>
<dbReference type="GeneID" id="17351716"/>
<dbReference type="RefSeq" id="XP_005844343.1">
    <property type="nucleotide sequence ID" value="XM_005844281.1"/>
</dbReference>
<protein>
    <submittedName>
        <fullName evidence="2">Uncharacterized protein</fullName>
    </submittedName>
</protein>
<dbReference type="KEGG" id="cvr:CHLNCDRAFT_139118"/>
<reference evidence="2 3" key="1">
    <citation type="journal article" date="2010" name="Plant Cell">
        <title>The Chlorella variabilis NC64A genome reveals adaptation to photosymbiosis, coevolution with viruses, and cryptic sex.</title>
        <authorList>
            <person name="Blanc G."/>
            <person name="Duncan G."/>
            <person name="Agarkova I."/>
            <person name="Borodovsky M."/>
            <person name="Gurnon J."/>
            <person name="Kuo A."/>
            <person name="Lindquist E."/>
            <person name="Lucas S."/>
            <person name="Pangilinan J."/>
            <person name="Polle J."/>
            <person name="Salamov A."/>
            <person name="Terry A."/>
            <person name="Yamada T."/>
            <person name="Dunigan D.D."/>
            <person name="Grigoriev I.V."/>
            <person name="Claverie J.M."/>
            <person name="Van Etten J.L."/>
        </authorList>
    </citation>
    <scope>NUCLEOTIDE SEQUENCE [LARGE SCALE GENOMIC DNA]</scope>
    <source>
        <strain evidence="2 3">NC64A</strain>
    </source>
</reference>
<organism evidence="3">
    <name type="scientific">Chlorella variabilis</name>
    <name type="common">Green alga</name>
    <dbReference type="NCBI Taxonomy" id="554065"/>
    <lineage>
        <taxon>Eukaryota</taxon>
        <taxon>Viridiplantae</taxon>
        <taxon>Chlorophyta</taxon>
        <taxon>core chlorophytes</taxon>
        <taxon>Trebouxiophyceae</taxon>
        <taxon>Chlorellales</taxon>
        <taxon>Chlorellaceae</taxon>
        <taxon>Chlorella clade</taxon>
        <taxon>Chlorella</taxon>
    </lineage>
</organism>
<evidence type="ECO:0000256" key="1">
    <source>
        <dbReference type="SAM" id="Coils"/>
    </source>
</evidence>
<keyword evidence="1" id="KW-0175">Coiled coil</keyword>
<keyword evidence="3" id="KW-1185">Reference proteome</keyword>
<accession>E1ZPH4</accession>
<dbReference type="Proteomes" id="UP000008141">
    <property type="component" value="Unassembled WGS sequence"/>
</dbReference>
<evidence type="ECO:0000313" key="2">
    <source>
        <dbReference type="EMBL" id="EFN52241.1"/>
    </source>
</evidence>
<dbReference type="EMBL" id="GL433857">
    <property type="protein sequence ID" value="EFN52241.1"/>
    <property type="molecule type" value="Genomic_DNA"/>
</dbReference>
<proteinExistence type="predicted"/>
<name>E1ZPH4_CHLVA</name>
<feature type="coiled-coil region" evidence="1">
    <location>
        <begin position="68"/>
        <end position="109"/>
    </location>
</feature>
<evidence type="ECO:0000313" key="3">
    <source>
        <dbReference type="Proteomes" id="UP000008141"/>
    </source>
</evidence>
<sequence>MEQRVRGAVTKLQKTKWTMPVDVKVDFLKPTIETVSESLRGAWVQLPPPVQQAAPYVGVAMGSGIVVYAVQQRRLNQQRERSAELQLQVTALHKERHELLRRVNTLKANRAPRTEMEARLANAVAEATNAAAAAADAAARAATACIIQRP</sequence>
<dbReference type="InParanoid" id="E1ZPH4"/>
<gene>
    <name evidence="2" type="ORF">CHLNCDRAFT_139118</name>
</gene>
<dbReference type="AlphaFoldDB" id="E1ZPH4"/>